<keyword evidence="1 2" id="KW-0597">Phosphoprotein</keyword>
<dbReference type="InterPro" id="IPR011006">
    <property type="entry name" value="CheY-like_superfamily"/>
</dbReference>
<dbReference type="GO" id="GO:0000155">
    <property type="term" value="F:phosphorelay sensor kinase activity"/>
    <property type="evidence" value="ECO:0007669"/>
    <property type="project" value="TreeGrafter"/>
</dbReference>
<evidence type="ECO:0000256" key="2">
    <source>
        <dbReference type="PROSITE-ProRule" id="PRU00169"/>
    </source>
</evidence>
<dbReference type="Proteomes" id="UP000199630">
    <property type="component" value="Unassembled WGS sequence"/>
</dbReference>
<dbReference type="SMART" id="SM00448">
    <property type="entry name" value="REC"/>
    <property type="match status" value="1"/>
</dbReference>
<keyword evidence="6" id="KW-1185">Reference proteome</keyword>
<feature type="domain" description="Histidine kinase" evidence="3">
    <location>
        <begin position="21"/>
        <end position="239"/>
    </location>
</feature>
<evidence type="ECO:0000313" key="5">
    <source>
        <dbReference type="EMBL" id="SFK03927.1"/>
    </source>
</evidence>
<dbReference type="InterPro" id="IPR001789">
    <property type="entry name" value="Sig_transdc_resp-reg_receiver"/>
</dbReference>
<sequence>MRQSDQKNPSLLIEDAGRLSLLAHDIRSTYTELQSALNTLDQAYDLPETTREEISRIAQTSAHLGRLLDRTSGVIFQETQTLPQRAGTPPNPRKTFDALFRRWQGITGRMGSSLTLIGGENMPESADIDMLALERILSNLVSNALLHAAPGPISIEITRFGTSPNERLKFCIRDAGPGFPEQALNEESPAPVPIGSGEPGSGYGLRVARDAARCLGGFLCLENAPAGGGEACLTIPIPERQDMPEAPDGSIGTAPSLPAGYTALLVEDSAALRRELRHELEALGLFVIEAHDGAAALELLSAPDETPVDLVLLDIELPLLSGLQLLSALRAQGVTLPPVIAVTAHVFAPNLHKISQNGVVAVLRKPVQSRTALRKLIIDTLRDAPPKGPQQSAARSQAAKRATGDLGIAPLASSLEDLAARFPAPAAQEILTQLASDLNKYLTVAERAAQGGLTDADRDMISRAAHSLSSLFGLACDATAQQAARQLSRDVMFCDRGEVIAVLRHLRQYNSNIQPKILSILNSEQSANVSDPHSDR</sequence>
<evidence type="ECO:0000259" key="3">
    <source>
        <dbReference type="PROSITE" id="PS50109"/>
    </source>
</evidence>
<dbReference type="STRING" id="588602.SAMN04487991_3631"/>
<reference evidence="6" key="1">
    <citation type="submission" date="2016-10" db="EMBL/GenBank/DDBJ databases">
        <authorList>
            <person name="Varghese N."/>
            <person name="Submissions S."/>
        </authorList>
    </citation>
    <scope>NUCLEOTIDE SEQUENCE [LARGE SCALE GENOMIC DNA]</scope>
    <source>
        <strain evidence="6">DSM 26471</strain>
    </source>
</reference>
<dbReference type="Gene3D" id="3.40.50.2300">
    <property type="match status" value="1"/>
</dbReference>
<dbReference type="OrthoDB" id="7873557at2"/>
<dbReference type="InterPro" id="IPR005467">
    <property type="entry name" value="His_kinase_dom"/>
</dbReference>
<accession>A0A1I3WB09</accession>
<dbReference type="Pfam" id="PF02518">
    <property type="entry name" value="HATPase_c"/>
    <property type="match status" value="1"/>
</dbReference>
<dbReference type="AlphaFoldDB" id="A0A1I3WB09"/>
<feature type="domain" description="Response regulatory" evidence="4">
    <location>
        <begin position="262"/>
        <end position="380"/>
    </location>
</feature>
<dbReference type="SMART" id="SM00387">
    <property type="entry name" value="HATPase_c"/>
    <property type="match status" value="1"/>
</dbReference>
<dbReference type="SUPFAM" id="SSF55874">
    <property type="entry name" value="ATPase domain of HSP90 chaperone/DNA topoisomerase II/histidine kinase"/>
    <property type="match status" value="1"/>
</dbReference>
<dbReference type="Pfam" id="PF00072">
    <property type="entry name" value="Response_reg"/>
    <property type="match status" value="1"/>
</dbReference>
<proteinExistence type="predicted"/>
<evidence type="ECO:0000313" key="6">
    <source>
        <dbReference type="Proteomes" id="UP000199630"/>
    </source>
</evidence>
<evidence type="ECO:0000256" key="1">
    <source>
        <dbReference type="ARBA" id="ARBA00022553"/>
    </source>
</evidence>
<dbReference type="PROSITE" id="PS50109">
    <property type="entry name" value="HIS_KIN"/>
    <property type="match status" value="1"/>
</dbReference>
<gene>
    <name evidence="5" type="ORF">SAMN04487991_3631</name>
</gene>
<dbReference type="InterPro" id="IPR036890">
    <property type="entry name" value="HATPase_C_sf"/>
</dbReference>
<dbReference type="PANTHER" id="PTHR43547">
    <property type="entry name" value="TWO-COMPONENT HISTIDINE KINASE"/>
    <property type="match status" value="1"/>
</dbReference>
<keyword evidence="5" id="KW-0808">Transferase</keyword>
<feature type="modified residue" description="4-aspartylphosphate" evidence="2">
    <location>
        <position position="314"/>
    </location>
</feature>
<dbReference type="SUPFAM" id="SSF52172">
    <property type="entry name" value="CheY-like"/>
    <property type="match status" value="1"/>
</dbReference>
<evidence type="ECO:0000259" key="4">
    <source>
        <dbReference type="PROSITE" id="PS50110"/>
    </source>
</evidence>
<dbReference type="InterPro" id="IPR003594">
    <property type="entry name" value="HATPase_dom"/>
</dbReference>
<protein>
    <submittedName>
        <fullName evidence="5">Histidine kinase-, DNA gyrase B-, and HSP90-like ATPase</fullName>
    </submittedName>
</protein>
<organism evidence="5 6">
    <name type="scientific">Celeribacter neptunius</name>
    <dbReference type="NCBI Taxonomy" id="588602"/>
    <lineage>
        <taxon>Bacteria</taxon>
        <taxon>Pseudomonadati</taxon>
        <taxon>Pseudomonadota</taxon>
        <taxon>Alphaproteobacteria</taxon>
        <taxon>Rhodobacterales</taxon>
        <taxon>Roseobacteraceae</taxon>
        <taxon>Celeribacter</taxon>
    </lineage>
</organism>
<dbReference type="RefSeq" id="WP_143093128.1">
    <property type="nucleotide sequence ID" value="NZ_FORH01000008.1"/>
</dbReference>
<dbReference type="EMBL" id="FORH01000008">
    <property type="protein sequence ID" value="SFK03927.1"/>
    <property type="molecule type" value="Genomic_DNA"/>
</dbReference>
<dbReference type="PANTHER" id="PTHR43547:SF2">
    <property type="entry name" value="HYBRID SIGNAL TRANSDUCTION HISTIDINE KINASE C"/>
    <property type="match status" value="1"/>
</dbReference>
<dbReference type="CDD" id="cd00156">
    <property type="entry name" value="REC"/>
    <property type="match status" value="1"/>
</dbReference>
<dbReference type="PROSITE" id="PS50110">
    <property type="entry name" value="RESPONSE_REGULATORY"/>
    <property type="match status" value="1"/>
</dbReference>
<name>A0A1I3WB09_9RHOB</name>
<keyword evidence="5" id="KW-0418">Kinase</keyword>
<dbReference type="Gene3D" id="3.30.565.10">
    <property type="entry name" value="Histidine kinase-like ATPase, C-terminal domain"/>
    <property type="match status" value="1"/>
</dbReference>